<dbReference type="InterPro" id="IPR003170">
    <property type="entry name" value="MurB"/>
</dbReference>
<keyword evidence="13 20" id="KW-0133">Cell shape</keyword>
<evidence type="ECO:0000256" key="14">
    <source>
        <dbReference type="ARBA" id="ARBA00022984"/>
    </source>
</evidence>
<dbReference type="InterPro" id="IPR016169">
    <property type="entry name" value="FAD-bd_PCMH_sub2"/>
</dbReference>
<dbReference type="GO" id="GO:0009252">
    <property type="term" value="P:peptidoglycan biosynthetic process"/>
    <property type="evidence" value="ECO:0007669"/>
    <property type="project" value="UniProtKB-UniRule"/>
</dbReference>
<dbReference type="SUPFAM" id="SSF56194">
    <property type="entry name" value="Uridine diphospho-N-Acetylenolpyruvylglucosamine reductase, MurB, C-terminal domain"/>
    <property type="match status" value="1"/>
</dbReference>
<evidence type="ECO:0000259" key="21">
    <source>
        <dbReference type="PROSITE" id="PS51387"/>
    </source>
</evidence>
<dbReference type="HAMAP" id="MF_00037">
    <property type="entry name" value="MurB"/>
    <property type="match status" value="1"/>
</dbReference>
<dbReference type="Gene3D" id="3.30.43.10">
    <property type="entry name" value="Uridine Diphospho-n-acetylenolpyruvylglucosamine Reductase, domain 2"/>
    <property type="match status" value="1"/>
</dbReference>
<feature type="domain" description="FAD-binding PCMH-type" evidence="21">
    <location>
        <begin position="17"/>
        <end position="187"/>
    </location>
</feature>
<dbReference type="Pfam" id="PF01565">
    <property type="entry name" value="FAD_binding_4"/>
    <property type="match status" value="1"/>
</dbReference>
<organism evidence="22 23">
    <name type="scientific">Ferrimonas lipolytica</name>
    <dbReference type="NCBI Taxonomy" id="2724191"/>
    <lineage>
        <taxon>Bacteria</taxon>
        <taxon>Pseudomonadati</taxon>
        <taxon>Pseudomonadota</taxon>
        <taxon>Gammaproteobacteria</taxon>
        <taxon>Alteromonadales</taxon>
        <taxon>Ferrimonadaceae</taxon>
        <taxon>Ferrimonas</taxon>
    </lineage>
</organism>
<keyword evidence="23" id="KW-1185">Reference proteome</keyword>
<evidence type="ECO:0000256" key="5">
    <source>
        <dbReference type="ARBA" id="ARBA00010485"/>
    </source>
</evidence>
<dbReference type="NCBIfam" id="TIGR00179">
    <property type="entry name" value="murB"/>
    <property type="match status" value="1"/>
</dbReference>
<evidence type="ECO:0000256" key="4">
    <source>
        <dbReference type="ARBA" id="ARBA00004752"/>
    </source>
</evidence>
<dbReference type="Pfam" id="PF02873">
    <property type="entry name" value="MurB_C"/>
    <property type="match status" value="1"/>
</dbReference>
<dbReference type="Proteomes" id="UP000501602">
    <property type="component" value="Chromosome"/>
</dbReference>
<keyword evidence="10 20" id="KW-0285">Flavoprotein</keyword>
<dbReference type="Gene3D" id="3.30.465.10">
    <property type="match status" value="1"/>
</dbReference>
<proteinExistence type="inferred from homology"/>
<evidence type="ECO:0000256" key="2">
    <source>
        <dbReference type="ARBA" id="ARBA00003921"/>
    </source>
</evidence>
<comment type="catalytic activity">
    <reaction evidence="19 20">
        <text>UDP-N-acetyl-alpha-D-muramate + NADP(+) = UDP-N-acetyl-3-O-(1-carboxyvinyl)-alpha-D-glucosamine + NADPH + H(+)</text>
        <dbReference type="Rhea" id="RHEA:12248"/>
        <dbReference type="ChEBI" id="CHEBI:15378"/>
        <dbReference type="ChEBI" id="CHEBI:57783"/>
        <dbReference type="ChEBI" id="CHEBI:58349"/>
        <dbReference type="ChEBI" id="CHEBI:68483"/>
        <dbReference type="ChEBI" id="CHEBI:70757"/>
        <dbReference type="EC" id="1.3.1.98"/>
    </reaction>
</comment>
<evidence type="ECO:0000313" key="22">
    <source>
        <dbReference type="EMBL" id="QIZ78954.1"/>
    </source>
</evidence>
<evidence type="ECO:0000256" key="3">
    <source>
        <dbReference type="ARBA" id="ARBA00004496"/>
    </source>
</evidence>
<evidence type="ECO:0000256" key="6">
    <source>
        <dbReference type="ARBA" id="ARBA00012518"/>
    </source>
</evidence>
<feature type="active site" evidence="20">
    <location>
        <position position="163"/>
    </location>
</feature>
<dbReference type="GO" id="GO:0071555">
    <property type="term" value="P:cell wall organization"/>
    <property type="evidence" value="ECO:0007669"/>
    <property type="project" value="UniProtKB-KW"/>
</dbReference>
<evidence type="ECO:0000256" key="12">
    <source>
        <dbReference type="ARBA" id="ARBA00022857"/>
    </source>
</evidence>
<gene>
    <name evidence="20 22" type="primary">murB</name>
    <name evidence="22" type="ORF">HER31_16895</name>
</gene>
<evidence type="ECO:0000256" key="7">
    <source>
        <dbReference type="ARBA" id="ARBA00015188"/>
    </source>
</evidence>
<dbReference type="InterPro" id="IPR016166">
    <property type="entry name" value="FAD-bd_PCMH"/>
</dbReference>
<evidence type="ECO:0000313" key="23">
    <source>
        <dbReference type="Proteomes" id="UP000501602"/>
    </source>
</evidence>
<comment type="pathway">
    <text evidence="4 20">Cell wall biogenesis; peptidoglycan biosynthesis.</text>
</comment>
<keyword evidence="14 20" id="KW-0573">Peptidoglycan synthesis</keyword>
<dbReference type="GO" id="GO:0008762">
    <property type="term" value="F:UDP-N-acetylmuramate dehydrogenase activity"/>
    <property type="evidence" value="ECO:0007669"/>
    <property type="project" value="UniProtKB-UniRule"/>
</dbReference>
<sequence length="340" mass="37448">MSVSTSQDLSQWHTFGLPAQANHAVTVTSIEELKQALQLEQYRSLPKLILGGGSNVLFTESFTGLLIRNRIMGKRVESHDDNFELHIGAGEEWDPLVRWCLDQGIAGLENLGLIPGTMGAAPIQNIGAYGVELADYCSYVDYLDLELMTLIRVDAASCNFGYRDSIFKRELLGNAVICAVGLTIPKQWQPQLRYGPLQQLQQPTPQQIYDEVVAVRQSKLPDPDQLGNAGSFFKNPLISKQQYQLLQQQFGDIPGYGDDNAVKVPAGWLIDKCGLKGHQIGGAAVHQLQALVLVNIGNAVAEDVLALARLVIDSVEQRYGIELEPEVRILDSHGNKGFKR</sequence>
<evidence type="ECO:0000256" key="16">
    <source>
        <dbReference type="ARBA" id="ARBA00023306"/>
    </source>
</evidence>
<keyword evidence="16 20" id="KW-0131">Cell cycle</keyword>
<evidence type="ECO:0000256" key="1">
    <source>
        <dbReference type="ARBA" id="ARBA00001974"/>
    </source>
</evidence>
<dbReference type="InterPro" id="IPR006094">
    <property type="entry name" value="Oxid_FAD_bind_N"/>
</dbReference>
<dbReference type="GO" id="GO:0051301">
    <property type="term" value="P:cell division"/>
    <property type="evidence" value="ECO:0007669"/>
    <property type="project" value="UniProtKB-KW"/>
</dbReference>
<dbReference type="GO" id="GO:0005829">
    <property type="term" value="C:cytosol"/>
    <property type="evidence" value="ECO:0007669"/>
    <property type="project" value="TreeGrafter"/>
</dbReference>
<reference evidence="22 23" key="1">
    <citation type="submission" date="2020-04" db="EMBL/GenBank/DDBJ databases">
        <title>Ferrimonas sp. S7 isolated from sea water.</title>
        <authorList>
            <person name="Bae S.S."/>
            <person name="Baek K."/>
        </authorList>
    </citation>
    <scope>NUCLEOTIDE SEQUENCE [LARGE SCALE GENOMIC DNA]</scope>
    <source>
        <strain evidence="22 23">S7</strain>
    </source>
</reference>
<evidence type="ECO:0000256" key="10">
    <source>
        <dbReference type="ARBA" id="ARBA00022630"/>
    </source>
</evidence>
<feature type="active site" description="Proton donor" evidence="20">
    <location>
        <position position="231"/>
    </location>
</feature>
<dbReference type="InterPro" id="IPR016167">
    <property type="entry name" value="FAD-bd_PCMH_sub1"/>
</dbReference>
<evidence type="ECO:0000256" key="19">
    <source>
        <dbReference type="ARBA" id="ARBA00048914"/>
    </source>
</evidence>
<comment type="function">
    <text evidence="2 20">Cell wall formation.</text>
</comment>
<dbReference type="SUPFAM" id="SSF56176">
    <property type="entry name" value="FAD-binding/transporter-associated domain-like"/>
    <property type="match status" value="1"/>
</dbReference>
<dbReference type="GO" id="GO:0008360">
    <property type="term" value="P:regulation of cell shape"/>
    <property type="evidence" value="ECO:0007669"/>
    <property type="project" value="UniProtKB-KW"/>
</dbReference>
<evidence type="ECO:0000256" key="13">
    <source>
        <dbReference type="ARBA" id="ARBA00022960"/>
    </source>
</evidence>
<dbReference type="UniPathway" id="UPA00219"/>
<comment type="subcellular location">
    <subcellularLocation>
        <location evidence="3 20">Cytoplasm</location>
    </subcellularLocation>
</comment>
<feature type="active site" evidence="20">
    <location>
        <position position="326"/>
    </location>
</feature>
<dbReference type="InterPro" id="IPR036318">
    <property type="entry name" value="FAD-bd_PCMH-like_sf"/>
</dbReference>
<dbReference type="PROSITE" id="PS51387">
    <property type="entry name" value="FAD_PCMH"/>
    <property type="match status" value="1"/>
</dbReference>
<keyword evidence="17 20" id="KW-0961">Cell wall biogenesis/degradation</keyword>
<accession>A0A6H1UIV0</accession>
<keyword evidence="9 20" id="KW-0132">Cell division</keyword>
<dbReference type="KEGG" id="fes:HER31_16895"/>
<evidence type="ECO:0000256" key="18">
    <source>
        <dbReference type="ARBA" id="ARBA00031026"/>
    </source>
</evidence>
<dbReference type="PANTHER" id="PTHR21071">
    <property type="entry name" value="UDP-N-ACETYLENOLPYRUVOYLGLUCOSAMINE REDUCTASE"/>
    <property type="match status" value="1"/>
</dbReference>
<dbReference type="InterPro" id="IPR036635">
    <property type="entry name" value="MurB_C_sf"/>
</dbReference>
<keyword evidence="12 20" id="KW-0521">NADP</keyword>
<comment type="cofactor">
    <cofactor evidence="1 20">
        <name>FAD</name>
        <dbReference type="ChEBI" id="CHEBI:57692"/>
    </cofactor>
</comment>
<dbReference type="EC" id="1.3.1.98" evidence="6 20"/>
<keyword evidence="15 20" id="KW-0560">Oxidoreductase</keyword>
<name>A0A6H1UIV0_9GAMM</name>
<protein>
    <recommendedName>
        <fullName evidence="7 20">UDP-N-acetylenolpyruvoylglucosamine reductase</fullName>
        <ecNumber evidence="6 20">1.3.1.98</ecNumber>
    </recommendedName>
    <alternativeName>
        <fullName evidence="18 20">UDP-N-acetylmuramate dehydrogenase</fullName>
    </alternativeName>
</protein>
<dbReference type="GO" id="GO:0071949">
    <property type="term" value="F:FAD binding"/>
    <property type="evidence" value="ECO:0007669"/>
    <property type="project" value="InterPro"/>
</dbReference>
<evidence type="ECO:0000256" key="17">
    <source>
        <dbReference type="ARBA" id="ARBA00023316"/>
    </source>
</evidence>
<dbReference type="AlphaFoldDB" id="A0A6H1UIV0"/>
<evidence type="ECO:0000256" key="15">
    <source>
        <dbReference type="ARBA" id="ARBA00023002"/>
    </source>
</evidence>
<comment type="similarity">
    <text evidence="5 20">Belongs to the MurB family.</text>
</comment>
<dbReference type="Gene3D" id="3.90.78.10">
    <property type="entry name" value="UDP-N-acetylenolpyruvoylglucosamine reductase, C-terminal domain"/>
    <property type="match status" value="1"/>
</dbReference>
<evidence type="ECO:0000256" key="8">
    <source>
        <dbReference type="ARBA" id="ARBA00022490"/>
    </source>
</evidence>
<dbReference type="InterPro" id="IPR011601">
    <property type="entry name" value="MurB_C"/>
</dbReference>
<evidence type="ECO:0000256" key="20">
    <source>
        <dbReference type="HAMAP-Rule" id="MF_00037"/>
    </source>
</evidence>
<keyword evidence="8 20" id="KW-0963">Cytoplasm</keyword>
<dbReference type="EMBL" id="CP051180">
    <property type="protein sequence ID" value="QIZ78954.1"/>
    <property type="molecule type" value="Genomic_DNA"/>
</dbReference>
<evidence type="ECO:0000256" key="9">
    <source>
        <dbReference type="ARBA" id="ARBA00022618"/>
    </source>
</evidence>
<keyword evidence="11 20" id="KW-0274">FAD</keyword>
<dbReference type="NCBIfam" id="NF000755">
    <property type="entry name" value="PRK00046.1"/>
    <property type="match status" value="1"/>
</dbReference>
<evidence type="ECO:0000256" key="11">
    <source>
        <dbReference type="ARBA" id="ARBA00022827"/>
    </source>
</evidence>
<dbReference type="PANTHER" id="PTHR21071:SF4">
    <property type="entry name" value="UDP-N-ACETYLENOLPYRUVOYLGLUCOSAMINE REDUCTASE"/>
    <property type="match status" value="1"/>
</dbReference>